<dbReference type="PANTHER" id="PTHR42920">
    <property type="entry name" value="OS03G0707200 PROTEIN-RELATED"/>
    <property type="match status" value="1"/>
</dbReference>
<comment type="caution">
    <text evidence="8">The sequence shown here is derived from an EMBL/GenBank/DDBJ whole genome shotgun (WGS) entry which is preliminary data.</text>
</comment>
<keyword evidence="2" id="KW-1003">Cell membrane</keyword>
<evidence type="ECO:0000259" key="7">
    <source>
        <dbReference type="Pfam" id="PF00892"/>
    </source>
</evidence>
<dbReference type="Pfam" id="PF00892">
    <property type="entry name" value="EamA"/>
    <property type="match status" value="2"/>
</dbReference>
<feature type="domain" description="EamA" evidence="7">
    <location>
        <begin position="8"/>
        <end position="136"/>
    </location>
</feature>
<evidence type="ECO:0000256" key="4">
    <source>
        <dbReference type="ARBA" id="ARBA00022989"/>
    </source>
</evidence>
<keyword evidence="3 6" id="KW-0812">Transmembrane</keyword>
<feature type="transmembrane region" description="Helical" evidence="6">
    <location>
        <begin position="262"/>
        <end position="284"/>
    </location>
</feature>
<dbReference type="PANTHER" id="PTHR42920:SF5">
    <property type="entry name" value="EAMA DOMAIN-CONTAINING PROTEIN"/>
    <property type="match status" value="1"/>
</dbReference>
<feature type="transmembrane region" description="Helical" evidence="6">
    <location>
        <begin position="7"/>
        <end position="25"/>
    </location>
</feature>
<keyword evidence="5 6" id="KW-0472">Membrane</keyword>
<evidence type="ECO:0000256" key="6">
    <source>
        <dbReference type="SAM" id="Phobius"/>
    </source>
</evidence>
<sequence>MSTSTKATWFLILVTVMWGLTFPLIKSAVDTINPSAFVAIRLIIAVITFFPFILHKVPKVTPTIIQGALLLGFFESLCYICQTIGLQTISSANSAFITAFSVVLVPFLSPLFGLGKPTKTDIFASVICLLGIFILTGARVSHIGSGELWSFGCAFTYALSISYLQRITLKIKQNIILLVGFQILFAIPLPLIVSLTQPAHLTLTPILIIALIFCGSFSTCLTFFLQSKYQNKISINKAALIYAFEPVFATVFAYFINGEAIYESTIIGGLLVFTSFMVSQYAHLFEKVWARTKA</sequence>
<evidence type="ECO:0000256" key="5">
    <source>
        <dbReference type="ARBA" id="ARBA00023136"/>
    </source>
</evidence>
<comment type="subcellular location">
    <subcellularLocation>
        <location evidence="1">Cell membrane</location>
        <topology evidence="1">Multi-pass membrane protein</topology>
    </subcellularLocation>
</comment>
<proteinExistence type="predicted"/>
<name>A0ABX3ACN3_9GAMM</name>
<dbReference type="RefSeq" id="WP_069313730.1">
    <property type="nucleotide sequence ID" value="NZ_MDTU01000001.1"/>
</dbReference>
<feature type="transmembrane region" description="Helical" evidence="6">
    <location>
        <begin position="237"/>
        <end position="256"/>
    </location>
</feature>
<evidence type="ECO:0000256" key="1">
    <source>
        <dbReference type="ARBA" id="ARBA00004651"/>
    </source>
</evidence>
<dbReference type="Proteomes" id="UP000094329">
    <property type="component" value="Unassembled WGS sequence"/>
</dbReference>
<evidence type="ECO:0000256" key="2">
    <source>
        <dbReference type="ARBA" id="ARBA00022475"/>
    </source>
</evidence>
<feature type="transmembrane region" description="Helical" evidence="6">
    <location>
        <begin position="37"/>
        <end position="55"/>
    </location>
</feature>
<organism evidence="8 9">
    <name type="scientific">Piscirickettsia litoralis</name>
    <dbReference type="NCBI Taxonomy" id="1891921"/>
    <lineage>
        <taxon>Bacteria</taxon>
        <taxon>Pseudomonadati</taxon>
        <taxon>Pseudomonadota</taxon>
        <taxon>Gammaproteobacteria</taxon>
        <taxon>Thiotrichales</taxon>
        <taxon>Piscirickettsiaceae</taxon>
        <taxon>Piscirickettsia</taxon>
    </lineage>
</organism>
<feature type="transmembrane region" description="Helical" evidence="6">
    <location>
        <begin position="148"/>
        <end position="164"/>
    </location>
</feature>
<keyword evidence="4 6" id="KW-1133">Transmembrane helix</keyword>
<reference evidence="8 9" key="1">
    <citation type="submission" date="2016-08" db="EMBL/GenBank/DDBJ databases">
        <title>Draft genome sequence of Candidatus Piscirickettsia litoralis, from seawater.</title>
        <authorList>
            <person name="Wan X."/>
            <person name="Lee A.J."/>
            <person name="Hou S."/>
            <person name="Donachie S.P."/>
        </authorList>
    </citation>
    <scope>NUCLEOTIDE SEQUENCE [LARGE SCALE GENOMIC DNA]</scope>
    <source>
        <strain evidence="8 9">Y2</strain>
    </source>
</reference>
<evidence type="ECO:0000313" key="8">
    <source>
        <dbReference type="EMBL" id="ODN43934.1"/>
    </source>
</evidence>
<dbReference type="InterPro" id="IPR051258">
    <property type="entry name" value="Diverse_Substrate_Transporter"/>
</dbReference>
<feature type="transmembrane region" description="Helical" evidence="6">
    <location>
        <begin position="95"/>
        <end position="115"/>
    </location>
</feature>
<dbReference type="InterPro" id="IPR037185">
    <property type="entry name" value="EmrE-like"/>
</dbReference>
<evidence type="ECO:0000313" key="9">
    <source>
        <dbReference type="Proteomes" id="UP000094329"/>
    </source>
</evidence>
<keyword evidence="9" id="KW-1185">Reference proteome</keyword>
<feature type="transmembrane region" description="Helical" evidence="6">
    <location>
        <begin position="67"/>
        <end position="89"/>
    </location>
</feature>
<feature type="transmembrane region" description="Helical" evidence="6">
    <location>
        <begin position="202"/>
        <end position="225"/>
    </location>
</feature>
<gene>
    <name evidence="8" type="ORF">BGC07_14880</name>
</gene>
<protein>
    <recommendedName>
        <fullName evidence="7">EamA domain-containing protein</fullName>
    </recommendedName>
</protein>
<dbReference type="EMBL" id="MDTU01000001">
    <property type="protein sequence ID" value="ODN43934.1"/>
    <property type="molecule type" value="Genomic_DNA"/>
</dbReference>
<evidence type="ECO:0000256" key="3">
    <source>
        <dbReference type="ARBA" id="ARBA00022692"/>
    </source>
</evidence>
<feature type="transmembrane region" description="Helical" evidence="6">
    <location>
        <begin position="176"/>
        <end position="196"/>
    </location>
</feature>
<dbReference type="SUPFAM" id="SSF103481">
    <property type="entry name" value="Multidrug resistance efflux transporter EmrE"/>
    <property type="match status" value="2"/>
</dbReference>
<dbReference type="InterPro" id="IPR000620">
    <property type="entry name" value="EamA_dom"/>
</dbReference>
<feature type="transmembrane region" description="Helical" evidence="6">
    <location>
        <begin position="122"/>
        <end position="142"/>
    </location>
</feature>
<feature type="domain" description="EamA" evidence="7">
    <location>
        <begin position="145"/>
        <end position="277"/>
    </location>
</feature>
<accession>A0ABX3ACN3</accession>